<gene>
    <name evidence="4" type="ORF">DFH07DRAFT_830929</name>
</gene>
<dbReference type="PANTHER" id="PTHR13504">
    <property type="entry name" value="FIDO DOMAIN-CONTAINING PROTEIN DDB_G0283145"/>
    <property type="match status" value="1"/>
</dbReference>
<keyword evidence="2" id="KW-0067">ATP-binding</keyword>
<keyword evidence="5" id="KW-1185">Reference proteome</keyword>
<dbReference type="Pfam" id="PF02661">
    <property type="entry name" value="Fic"/>
    <property type="match status" value="1"/>
</dbReference>
<sequence>MNIRPNFVRDEEPIKAQDIARFYEGILQSNRECAEMAYVRARLAISYSLLGATGSAIELAQEVQAQLSEIGIEDSKFDDRVNAWEKTLQEEAVNALNSDMSAPTYQGWKPTRGHIFPSDLSLPQGHEDLLKWRSLSEHGSENFRKLLIVNAIETNHIESIFLITLGSTQNLIRDGVDQGVIEAHDQSDIKENGVIKSILEDTLLAYDIVNLVVKHQHDLTSDKISEIHSRVVATARFHGQHYVPPGDTRTTTRHTVYVNTPTGRVKFCPYNLVDSELVVICKLTKTLMVKMSNPFAVASWLHLVLAGCHPFDDGNGRVTRLVASIPLLLAGYPPICISLEQRSAYVQAIHDASNGNHAPLTQCIFEGMKGAIKMVEELKD</sequence>
<dbReference type="AlphaFoldDB" id="A0AAD7N6E6"/>
<evidence type="ECO:0000256" key="1">
    <source>
        <dbReference type="PIRSR" id="PIRSR640198-1"/>
    </source>
</evidence>
<dbReference type="Proteomes" id="UP001215280">
    <property type="component" value="Unassembled WGS sequence"/>
</dbReference>
<feature type="active site" evidence="1">
    <location>
        <position position="309"/>
    </location>
</feature>
<dbReference type="EMBL" id="JARJLG010000093">
    <property type="protein sequence ID" value="KAJ7747676.1"/>
    <property type="molecule type" value="Genomic_DNA"/>
</dbReference>
<dbReference type="Gene3D" id="1.10.3290.10">
    <property type="entry name" value="Fido-like domain"/>
    <property type="match status" value="1"/>
</dbReference>
<evidence type="ECO:0000313" key="4">
    <source>
        <dbReference type="EMBL" id="KAJ7747676.1"/>
    </source>
</evidence>
<dbReference type="InterPro" id="IPR003812">
    <property type="entry name" value="Fido"/>
</dbReference>
<evidence type="ECO:0000313" key="5">
    <source>
        <dbReference type="Proteomes" id="UP001215280"/>
    </source>
</evidence>
<protein>
    <submittedName>
        <fullName evidence="4">Fido domain-containing protein</fullName>
    </submittedName>
</protein>
<proteinExistence type="predicted"/>
<dbReference type="PROSITE" id="PS51459">
    <property type="entry name" value="FIDO"/>
    <property type="match status" value="1"/>
</dbReference>
<evidence type="ECO:0000256" key="2">
    <source>
        <dbReference type="PIRSR" id="PIRSR640198-2"/>
    </source>
</evidence>
<comment type="caution">
    <text evidence="4">The sequence shown here is derived from an EMBL/GenBank/DDBJ whole genome shotgun (WGS) entry which is preliminary data.</text>
</comment>
<dbReference type="GO" id="GO:0005524">
    <property type="term" value="F:ATP binding"/>
    <property type="evidence" value="ECO:0007669"/>
    <property type="project" value="UniProtKB-KW"/>
</dbReference>
<organism evidence="4 5">
    <name type="scientific">Mycena maculata</name>
    <dbReference type="NCBI Taxonomy" id="230809"/>
    <lineage>
        <taxon>Eukaryota</taxon>
        <taxon>Fungi</taxon>
        <taxon>Dikarya</taxon>
        <taxon>Basidiomycota</taxon>
        <taxon>Agaricomycotina</taxon>
        <taxon>Agaricomycetes</taxon>
        <taxon>Agaricomycetidae</taxon>
        <taxon>Agaricales</taxon>
        <taxon>Marasmiineae</taxon>
        <taxon>Mycenaceae</taxon>
        <taxon>Mycena</taxon>
    </lineage>
</organism>
<dbReference type="PANTHER" id="PTHR13504:SF38">
    <property type="entry name" value="FIDO DOMAIN-CONTAINING PROTEIN"/>
    <property type="match status" value="1"/>
</dbReference>
<reference evidence="4" key="1">
    <citation type="submission" date="2023-03" db="EMBL/GenBank/DDBJ databases">
        <title>Massive genome expansion in bonnet fungi (Mycena s.s.) driven by repeated elements and novel gene families across ecological guilds.</title>
        <authorList>
            <consortium name="Lawrence Berkeley National Laboratory"/>
            <person name="Harder C.B."/>
            <person name="Miyauchi S."/>
            <person name="Viragh M."/>
            <person name="Kuo A."/>
            <person name="Thoen E."/>
            <person name="Andreopoulos B."/>
            <person name="Lu D."/>
            <person name="Skrede I."/>
            <person name="Drula E."/>
            <person name="Henrissat B."/>
            <person name="Morin E."/>
            <person name="Kohler A."/>
            <person name="Barry K."/>
            <person name="LaButti K."/>
            <person name="Morin E."/>
            <person name="Salamov A."/>
            <person name="Lipzen A."/>
            <person name="Mereny Z."/>
            <person name="Hegedus B."/>
            <person name="Baldrian P."/>
            <person name="Stursova M."/>
            <person name="Weitz H."/>
            <person name="Taylor A."/>
            <person name="Grigoriev I.V."/>
            <person name="Nagy L.G."/>
            <person name="Martin F."/>
            <person name="Kauserud H."/>
        </authorList>
    </citation>
    <scope>NUCLEOTIDE SEQUENCE</scope>
    <source>
        <strain evidence="4">CBHHK188m</strain>
    </source>
</reference>
<evidence type="ECO:0000259" key="3">
    <source>
        <dbReference type="PROSITE" id="PS51459"/>
    </source>
</evidence>
<dbReference type="InterPro" id="IPR036597">
    <property type="entry name" value="Fido-like_dom_sf"/>
</dbReference>
<keyword evidence="2" id="KW-0547">Nucleotide-binding</keyword>
<feature type="domain" description="Fido" evidence="3">
    <location>
        <begin position="219"/>
        <end position="366"/>
    </location>
</feature>
<dbReference type="InterPro" id="IPR040198">
    <property type="entry name" value="Fido_containing"/>
</dbReference>
<name>A0AAD7N6E6_9AGAR</name>
<accession>A0AAD7N6E6</accession>
<feature type="binding site" evidence="2">
    <location>
        <begin position="313"/>
        <end position="320"/>
    </location>
    <ligand>
        <name>ATP</name>
        <dbReference type="ChEBI" id="CHEBI:30616"/>
    </ligand>
</feature>
<dbReference type="SUPFAM" id="SSF140931">
    <property type="entry name" value="Fic-like"/>
    <property type="match status" value="1"/>
</dbReference>